<name>A0ABW7NCF2_9BACT</name>
<dbReference type="SUPFAM" id="SSF52172">
    <property type="entry name" value="CheY-like"/>
    <property type="match status" value="1"/>
</dbReference>
<keyword evidence="5" id="KW-1185">Reference proteome</keyword>
<keyword evidence="1 2" id="KW-0597">Phosphoprotein</keyword>
<comment type="caution">
    <text evidence="4">The sequence shown here is derived from an EMBL/GenBank/DDBJ whole genome shotgun (WGS) entry which is preliminary data.</text>
</comment>
<dbReference type="RefSeq" id="WP_159585068.1">
    <property type="nucleotide sequence ID" value="NZ_JBIPKE010000017.1"/>
</dbReference>
<reference evidence="4 5" key="1">
    <citation type="journal article" date="2013" name="Int. J. Syst. Evol. Microbiol.">
        <title>Marinoscillum luteum sp. nov., isolated from marine sediment.</title>
        <authorList>
            <person name="Cha I.T."/>
            <person name="Park S.J."/>
            <person name="Kim S.J."/>
            <person name="Kim J.G."/>
            <person name="Jung M.Y."/>
            <person name="Shin K.S."/>
            <person name="Kwon K.K."/>
            <person name="Yang S.H."/>
            <person name="Seo Y.S."/>
            <person name="Rhee S.K."/>
        </authorList>
    </citation>
    <scope>NUCLEOTIDE SEQUENCE [LARGE SCALE GENOMIC DNA]</scope>
    <source>
        <strain evidence="4 5">KCTC 23939</strain>
    </source>
</reference>
<evidence type="ECO:0000259" key="3">
    <source>
        <dbReference type="PROSITE" id="PS50110"/>
    </source>
</evidence>
<dbReference type="InterPro" id="IPR001789">
    <property type="entry name" value="Sig_transdc_resp-reg_receiver"/>
</dbReference>
<accession>A0ABW7NCF2</accession>
<dbReference type="Gene3D" id="3.40.50.2300">
    <property type="match status" value="1"/>
</dbReference>
<dbReference type="SMART" id="SM00448">
    <property type="entry name" value="REC"/>
    <property type="match status" value="1"/>
</dbReference>
<dbReference type="PROSITE" id="PS50110">
    <property type="entry name" value="RESPONSE_REGULATORY"/>
    <property type="match status" value="1"/>
</dbReference>
<feature type="modified residue" description="4-aspartylphosphate" evidence="2">
    <location>
        <position position="55"/>
    </location>
</feature>
<dbReference type="PANTHER" id="PTHR44591">
    <property type="entry name" value="STRESS RESPONSE REGULATOR PROTEIN 1"/>
    <property type="match status" value="1"/>
</dbReference>
<gene>
    <name evidence="4" type="ORF">ACHKAR_11935</name>
</gene>
<dbReference type="InterPro" id="IPR011006">
    <property type="entry name" value="CheY-like_superfamily"/>
</dbReference>
<dbReference type="Proteomes" id="UP001610063">
    <property type="component" value="Unassembled WGS sequence"/>
</dbReference>
<organism evidence="4 5">
    <name type="scientific">Marinoscillum luteum</name>
    <dbReference type="NCBI Taxonomy" id="861051"/>
    <lineage>
        <taxon>Bacteria</taxon>
        <taxon>Pseudomonadati</taxon>
        <taxon>Bacteroidota</taxon>
        <taxon>Cytophagia</taxon>
        <taxon>Cytophagales</taxon>
        <taxon>Reichenbachiellaceae</taxon>
        <taxon>Marinoscillum</taxon>
    </lineage>
</organism>
<proteinExistence type="predicted"/>
<feature type="domain" description="Response regulatory" evidence="3">
    <location>
        <begin position="4"/>
        <end position="115"/>
    </location>
</feature>
<dbReference type="EMBL" id="JBIPKE010000017">
    <property type="protein sequence ID" value="MFH6984154.1"/>
    <property type="molecule type" value="Genomic_DNA"/>
</dbReference>
<sequence>MKLRAIAIDDDPTSILMVQKLASKIDDLELVNTYESPIEGAAGIILDRPDILFLDIEMPEFNGIDIMSTLVKPPKIIVISGNPLFQSQALELDAVAFISKPPQEEEFNMAVNKVRAHLLEVEA</sequence>
<evidence type="ECO:0000313" key="4">
    <source>
        <dbReference type="EMBL" id="MFH6984154.1"/>
    </source>
</evidence>
<evidence type="ECO:0000256" key="2">
    <source>
        <dbReference type="PROSITE-ProRule" id="PRU00169"/>
    </source>
</evidence>
<dbReference type="InterPro" id="IPR050595">
    <property type="entry name" value="Bact_response_regulator"/>
</dbReference>
<protein>
    <submittedName>
        <fullName evidence="4">LytR/AlgR family response regulator transcription factor</fullName>
    </submittedName>
</protein>
<dbReference type="Pfam" id="PF00072">
    <property type="entry name" value="Response_reg"/>
    <property type="match status" value="1"/>
</dbReference>
<evidence type="ECO:0000256" key="1">
    <source>
        <dbReference type="ARBA" id="ARBA00022553"/>
    </source>
</evidence>
<evidence type="ECO:0000313" key="5">
    <source>
        <dbReference type="Proteomes" id="UP001610063"/>
    </source>
</evidence>
<dbReference type="PANTHER" id="PTHR44591:SF3">
    <property type="entry name" value="RESPONSE REGULATORY DOMAIN-CONTAINING PROTEIN"/>
    <property type="match status" value="1"/>
</dbReference>